<dbReference type="Gene3D" id="3.20.20.70">
    <property type="entry name" value="Aldolase class I"/>
    <property type="match status" value="1"/>
</dbReference>
<evidence type="ECO:0000313" key="7">
    <source>
        <dbReference type="EMBL" id="ACL75330.1"/>
    </source>
</evidence>
<keyword evidence="5" id="KW-0411">Iron-sulfur</keyword>
<dbReference type="InterPro" id="IPR007197">
    <property type="entry name" value="rSAM"/>
</dbReference>
<feature type="domain" description="B12-binding" evidence="6">
    <location>
        <begin position="83"/>
        <end position="216"/>
    </location>
</feature>
<dbReference type="SFLD" id="SFLDF00324">
    <property type="entry name" value="bacteriocin_maturation"/>
    <property type="match status" value="1"/>
</dbReference>
<dbReference type="eggNOG" id="COG1032">
    <property type="taxonomic scope" value="Bacteria"/>
</dbReference>
<dbReference type="GO" id="GO:0046872">
    <property type="term" value="F:metal ion binding"/>
    <property type="evidence" value="ECO:0007669"/>
    <property type="project" value="UniProtKB-KW"/>
</dbReference>
<accession>B8I970</accession>
<dbReference type="STRING" id="394503.Ccel_0968"/>
<evidence type="ECO:0000256" key="5">
    <source>
        <dbReference type="ARBA" id="ARBA00023014"/>
    </source>
</evidence>
<dbReference type="PANTHER" id="PTHR43409:SF7">
    <property type="entry name" value="BLL1977 PROTEIN"/>
    <property type="match status" value="1"/>
</dbReference>
<dbReference type="Proteomes" id="UP000001349">
    <property type="component" value="Chromosome"/>
</dbReference>
<dbReference type="RefSeq" id="WP_015924487.1">
    <property type="nucleotide sequence ID" value="NC_011898.1"/>
</dbReference>
<dbReference type="PANTHER" id="PTHR43409">
    <property type="entry name" value="ANAEROBIC MAGNESIUM-PROTOPORPHYRIN IX MONOMETHYL ESTER CYCLASE-RELATED"/>
    <property type="match status" value="1"/>
</dbReference>
<dbReference type="GO" id="GO:0005829">
    <property type="term" value="C:cytosol"/>
    <property type="evidence" value="ECO:0007669"/>
    <property type="project" value="TreeGrafter"/>
</dbReference>
<keyword evidence="2" id="KW-0949">S-adenosyl-L-methionine</keyword>
<dbReference type="HOGENOM" id="CLU_028867_0_0_9"/>
<evidence type="ECO:0000256" key="2">
    <source>
        <dbReference type="ARBA" id="ARBA00022691"/>
    </source>
</evidence>
<organism evidence="7 8">
    <name type="scientific">Ruminiclostridium cellulolyticum (strain ATCC 35319 / DSM 5812 / JCM 6584 / H10)</name>
    <name type="common">Clostridium cellulolyticum</name>
    <dbReference type="NCBI Taxonomy" id="394503"/>
    <lineage>
        <taxon>Bacteria</taxon>
        <taxon>Bacillati</taxon>
        <taxon>Bacillota</taxon>
        <taxon>Clostridia</taxon>
        <taxon>Eubacteriales</taxon>
        <taxon>Oscillospiraceae</taxon>
        <taxon>Ruminiclostridium</taxon>
    </lineage>
</organism>
<dbReference type="InterPro" id="IPR013785">
    <property type="entry name" value="Aldolase_TIM"/>
</dbReference>
<dbReference type="SFLD" id="SFLDG01082">
    <property type="entry name" value="B12-binding_domain_containing"/>
    <property type="match status" value="1"/>
</dbReference>
<sequence length="630" mass="73724">MKETALVYMPWATTTMPSLALGLLKSVLEREDIPTDVYYLNVRFTKYMDKVMYEEISEICDAFTFAVEWMFAQYLFSEEKMREGKVSYSNLILPILKSDPILYMYLRTRKEIIEPLINNIIPKFIEDCLNDIEWGNYKVVGFKCMIGYQVSSLLLSKKIKERYPDIKIVFGGPNVREVMGEEILKCFEWVDYVIDGEGEESLPALVKNIAKDILYEDIPGIVYMKDGECIRSKQSAKMAELDELPIPDYSDYYIEFQNNDLKEFLPSINSIFEGSRGCWWGEKCQCTFCGQCNGYLKFRSKSTDRVLNEVLDLIEKYDNKNFWATDCILSLDYFDTLIPELIKRKLDLNVFFEVKPTLTREQISMLYAAGIRKLQAGIENINTRLLKLMHKGVSAIQNIQFLKLCTEQGISVFWIMLYRIPGEEKQCYDEVINLIPSISHLEPPAPGRLFPINLDRFSPYFNDPEKYGIKDIKPKAMFNLIYPDPKINLNNISYEFDFTFNKSEETVKLYINNLNTAVTKWQKAYENKKYYCWYRVENDAVEIEDNRPIVAGQESDIHRKYTLKGLEMQVFLLCNDICSLEDIYREVNKNREKEIGKDKLQEIIGWLKDNKLLLEETGRYTNMALLKISK</sequence>
<dbReference type="InterPro" id="IPR006158">
    <property type="entry name" value="Cobalamin-bd"/>
</dbReference>
<keyword evidence="4" id="KW-0408">Iron</keyword>
<dbReference type="GO" id="GO:0031419">
    <property type="term" value="F:cobalamin binding"/>
    <property type="evidence" value="ECO:0007669"/>
    <property type="project" value="InterPro"/>
</dbReference>
<proteinExistence type="predicted"/>
<dbReference type="EMBL" id="CP001348">
    <property type="protein sequence ID" value="ACL75330.1"/>
    <property type="molecule type" value="Genomic_DNA"/>
</dbReference>
<dbReference type="GO" id="GO:0003824">
    <property type="term" value="F:catalytic activity"/>
    <property type="evidence" value="ECO:0007669"/>
    <property type="project" value="InterPro"/>
</dbReference>
<keyword evidence="8" id="KW-1185">Reference proteome</keyword>
<reference evidence="7 8" key="1">
    <citation type="submission" date="2009-01" db="EMBL/GenBank/DDBJ databases">
        <title>Complete sequence of Clostridium cellulolyticum H10.</title>
        <authorList>
            <consortium name="US DOE Joint Genome Institute"/>
            <person name="Lucas S."/>
            <person name="Copeland A."/>
            <person name="Lapidus A."/>
            <person name="Glavina del Rio T."/>
            <person name="Dalin E."/>
            <person name="Tice H."/>
            <person name="Bruce D."/>
            <person name="Goodwin L."/>
            <person name="Pitluck S."/>
            <person name="Chertkov O."/>
            <person name="Saunders E."/>
            <person name="Brettin T."/>
            <person name="Detter J.C."/>
            <person name="Han C."/>
            <person name="Larimer F."/>
            <person name="Land M."/>
            <person name="Hauser L."/>
            <person name="Kyrpides N."/>
            <person name="Ivanova N."/>
            <person name="Zhou J."/>
            <person name="Richardson P."/>
        </authorList>
    </citation>
    <scope>NUCLEOTIDE SEQUENCE [LARGE SCALE GENOMIC DNA]</scope>
    <source>
        <strain evidence="8">ATCC 35319 / DSM 5812 / JCM 6584 / H10</strain>
    </source>
</reference>
<evidence type="ECO:0000256" key="3">
    <source>
        <dbReference type="ARBA" id="ARBA00022723"/>
    </source>
</evidence>
<gene>
    <name evidence="7" type="ordered locus">Ccel_0968</name>
</gene>
<evidence type="ECO:0000256" key="4">
    <source>
        <dbReference type="ARBA" id="ARBA00023004"/>
    </source>
</evidence>
<dbReference type="AlphaFoldDB" id="B8I970"/>
<dbReference type="OrthoDB" id="2990459at2"/>
<comment type="cofactor">
    <cofactor evidence="1">
        <name>[4Fe-4S] cluster</name>
        <dbReference type="ChEBI" id="CHEBI:49883"/>
    </cofactor>
</comment>
<dbReference type="NCBIfam" id="TIGR03975">
    <property type="entry name" value="rSAM_ocin_1"/>
    <property type="match status" value="1"/>
</dbReference>
<dbReference type="Gene3D" id="3.40.50.280">
    <property type="entry name" value="Cobalamin-binding domain"/>
    <property type="match status" value="1"/>
</dbReference>
<name>B8I970_RUMCH</name>
<dbReference type="SFLD" id="SFLDS00029">
    <property type="entry name" value="Radical_SAM"/>
    <property type="match status" value="1"/>
</dbReference>
<dbReference type="InterPro" id="IPR006638">
    <property type="entry name" value="Elp3/MiaA/NifB-like_rSAM"/>
</dbReference>
<dbReference type="SMART" id="SM00729">
    <property type="entry name" value="Elp3"/>
    <property type="match status" value="1"/>
</dbReference>
<dbReference type="CDD" id="cd02068">
    <property type="entry name" value="radical_SAM_B12_BD"/>
    <property type="match status" value="1"/>
</dbReference>
<dbReference type="InterPro" id="IPR023984">
    <property type="entry name" value="rSAM_ocin_1"/>
</dbReference>
<dbReference type="Pfam" id="PF04055">
    <property type="entry name" value="Radical_SAM"/>
    <property type="match status" value="1"/>
</dbReference>
<dbReference type="GO" id="GO:0051536">
    <property type="term" value="F:iron-sulfur cluster binding"/>
    <property type="evidence" value="ECO:0007669"/>
    <property type="project" value="UniProtKB-KW"/>
</dbReference>
<protein>
    <submittedName>
        <fullName evidence="7">Radical SAM domain protein</fullName>
    </submittedName>
</protein>
<dbReference type="InterPro" id="IPR058240">
    <property type="entry name" value="rSAM_sf"/>
</dbReference>
<keyword evidence="3" id="KW-0479">Metal-binding</keyword>
<dbReference type="SUPFAM" id="SSF102114">
    <property type="entry name" value="Radical SAM enzymes"/>
    <property type="match status" value="1"/>
</dbReference>
<dbReference type="KEGG" id="cce:Ccel_0968"/>
<evidence type="ECO:0000313" key="8">
    <source>
        <dbReference type="Proteomes" id="UP000001349"/>
    </source>
</evidence>
<dbReference type="PROSITE" id="PS51332">
    <property type="entry name" value="B12_BINDING"/>
    <property type="match status" value="1"/>
</dbReference>
<dbReference type="InterPro" id="IPR051198">
    <property type="entry name" value="BchE-like"/>
</dbReference>
<evidence type="ECO:0000256" key="1">
    <source>
        <dbReference type="ARBA" id="ARBA00001966"/>
    </source>
</evidence>
<evidence type="ECO:0000259" key="6">
    <source>
        <dbReference type="PROSITE" id="PS51332"/>
    </source>
</evidence>